<dbReference type="PANTHER" id="PTHR33119:SF1">
    <property type="entry name" value="FE2OG DIOXYGENASE DOMAIN-CONTAINING PROTEIN"/>
    <property type="match status" value="1"/>
</dbReference>
<feature type="region of interest" description="Disordered" evidence="1">
    <location>
        <begin position="311"/>
        <end position="339"/>
    </location>
</feature>
<dbReference type="STRING" id="857340.A0A086TCT8"/>
<dbReference type="Pfam" id="PF14033">
    <property type="entry name" value="DUF4246"/>
    <property type="match status" value="1"/>
</dbReference>
<feature type="compositionally biased region" description="Acidic residues" evidence="1">
    <location>
        <begin position="321"/>
        <end position="338"/>
    </location>
</feature>
<proteinExistence type="predicted"/>
<dbReference type="EMBL" id="JPKY01000012">
    <property type="protein sequence ID" value="KFH47170.1"/>
    <property type="molecule type" value="Genomic_DNA"/>
</dbReference>
<evidence type="ECO:0000259" key="3">
    <source>
        <dbReference type="Pfam" id="PF21666"/>
    </source>
</evidence>
<evidence type="ECO:0000313" key="4">
    <source>
        <dbReference type="EMBL" id="KFH47170.1"/>
    </source>
</evidence>
<dbReference type="Proteomes" id="UP000029964">
    <property type="component" value="Unassembled WGS sequence"/>
</dbReference>
<dbReference type="HOGENOM" id="CLU_012066_2_0_1"/>
<feature type="domain" description="DUF4246" evidence="3">
    <location>
        <begin position="8"/>
        <end position="74"/>
    </location>
</feature>
<name>A0A086TCT8_HAPC1</name>
<evidence type="ECO:0000256" key="1">
    <source>
        <dbReference type="SAM" id="MobiDB-lite"/>
    </source>
</evidence>
<feature type="domain" description="DUF4246" evidence="2">
    <location>
        <begin position="92"/>
        <end position="545"/>
    </location>
</feature>
<protein>
    <submittedName>
        <fullName evidence="4">Uncharacterized protein</fullName>
    </submittedName>
</protein>
<dbReference type="PANTHER" id="PTHR33119">
    <property type="entry name" value="IFI3P"/>
    <property type="match status" value="1"/>
</dbReference>
<dbReference type="InterPro" id="IPR049207">
    <property type="entry name" value="DUF4246_N"/>
</dbReference>
<reference evidence="5" key="1">
    <citation type="journal article" date="2014" name="Genome Announc.">
        <title>Genome sequence and annotation of Acremonium chrysogenum, producer of the beta-lactam antibiotic cephalosporin C.</title>
        <authorList>
            <person name="Terfehr D."/>
            <person name="Dahlmann T.A."/>
            <person name="Specht T."/>
            <person name="Zadra I."/>
            <person name="Kuernsteiner H."/>
            <person name="Kueck U."/>
        </authorList>
    </citation>
    <scope>NUCLEOTIDE SEQUENCE [LARGE SCALE GENOMIC DNA]</scope>
    <source>
        <strain evidence="5">ATCC 11550 / CBS 779.69 / DSM 880 / IAM 14645 / JCM 23072 / IMI 49137</strain>
    </source>
</reference>
<gene>
    <name evidence="4" type="ORF">ACRE_019770</name>
</gene>
<accession>A0A086TCT8</accession>
<dbReference type="InterPro" id="IPR049192">
    <property type="entry name" value="DUF4246_C"/>
</dbReference>
<evidence type="ECO:0000259" key="2">
    <source>
        <dbReference type="Pfam" id="PF14033"/>
    </source>
</evidence>
<dbReference type="AlphaFoldDB" id="A0A086TCT8"/>
<keyword evidence="5" id="KW-1185">Reference proteome</keyword>
<dbReference type="Pfam" id="PF21666">
    <property type="entry name" value="DUF4246_N"/>
    <property type="match status" value="1"/>
</dbReference>
<sequence length="610" mass="69975">MADAEIQLPGLNKPVDDMPHDGRFPTLLADEDWKANTLLRAEVCMLRMVEELTNKPEWWRKVHDPDVAEKWKQEALSMDWRAHLPFATFTPRMADACIAELRKKARLYEETGLIPVMDYSACVIKSDSLLDPDRDSDLLASLKTAVARLEDVPDHQKDWHPRSNQQVLDLVHPSLYPLVYGRTRVLTDRRINLANALEHCGAGSVIPSQEGSTKSKRVGSTPFLSRRFQWLPCDVKLDAAAGRATIDSYINNLHPADHADLYPVIERFIEKALPAWDLIYRWPEKFPFCRMECNSVVPECNDEGCRNRPFGGCSMTNRPVDDDEEPREEDEEWEDAYEGSERYRRDSEWYELTHPLDIPDPSPTADYFAVQPSDVKTTGGYFDAAERIQVIVKLANIHLTPENSSYEGGTWHAEGQLNEHICATALFYYDSDNITDCHLDLRTLADREELTAELGYEQHDYHNIGRAFAIDPNGDTIQDVGSVLTRPNRALFFPNLYLHHVSPFRLVDPSRPGHRKILALFLVDPAIPVISTANVPPQQRHWWERQVDLIDTRIGSLPAELRNIVLGEDGLPMDEAEAKRLREELMDERSVLQREGEGRLWQHQWNFCEH</sequence>
<dbReference type="InterPro" id="IPR025340">
    <property type="entry name" value="DUF4246"/>
</dbReference>
<comment type="caution">
    <text evidence="4">The sequence shown here is derived from an EMBL/GenBank/DDBJ whole genome shotgun (WGS) entry which is preliminary data.</text>
</comment>
<organism evidence="4 5">
    <name type="scientific">Hapsidospora chrysogenum (strain ATCC 11550 / CBS 779.69 / DSM 880 / IAM 14645 / JCM 23072 / IMI 49137)</name>
    <name type="common">Acremonium chrysogenum</name>
    <dbReference type="NCBI Taxonomy" id="857340"/>
    <lineage>
        <taxon>Eukaryota</taxon>
        <taxon>Fungi</taxon>
        <taxon>Dikarya</taxon>
        <taxon>Ascomycota</taxon>
        <taxon>Pezizomycotina</taxon>
        <taxon>Sordariomycetes</taxon>
        <taxon>Hypocreomycetidae</taxon>
        <taxon>Hypocreales</taxon>
        <taxon>Bionectriaceae</taxon>
        <taxon>Hapsidospora</taxon>
    </lineage>
</organism>
<evidence type="ECO:0000313" key="5">
    <source>
        <dbReference type="Proteomes" id="UP000029964"/>
    </source>
</evidence>
<dbReference type="OrthoDB" id="415532at2759"/>